<feature type="transmembrane region" description="Helical" evidence="1">
    <location>
        <begin position="220"/>
        <end position="241"/>
    </location>
</feature>
<dbReference type="EMBL" id="LJYF01000054">
    <property type="protein sequence ID" value="KRP85082.1"/>
    <property type="molecule type" value="Genomic_DNA"/>
</dbReference>
<comment type="caution">
    <text evidence="2">The sequence shown here is derived from an EMBL/GenBank/DDBJ whole genome shotgun (WGS) entry which is preliminary data.</text>
</comment>
<keyword evidence="1" id="KW-0472">Membrane</keyword>
<protein>
    <recommendedName>
        <fullName evidence="4">Pentapeptide repeat-containing protein</fullName>
    </recommendedName>
</protein>
<evidence type="ECO:0000313" key="2">
    <source>
        <dbReference type="EMBL" id="KRP85082.1"/>
    </source>
</evidence>
<dbReference type="Proteomes" id="UP000051380">
    <property type="component" value="Unassembled WGS sequence"/>
</dbReference>
<dbReference type="OrthoDB" id="3034488at2"/>
<dbReference type="PANTHER" id="PTHR14136:SF17">
    <property type="entry name" value="BTB_POZ DOMAIN-CONTAINING PROTEIN KCTD9"/>
    <property type="match status" value="1"/>
</dbReference>
<dbReference type="AlphaFoldDB" id="A0A0R3BI10"/>
<feature type="transmembrane region" description="Helical" evidence="1">
    <location>
        <begin position="27"/>
        <end position="47"/>
    </location>
</feature>
<dbReference type="InterPro" id="IPR001646">
    <property type="entry name" value="5peptide_repeat"/>
</dbReference>
<sequence>MFMNDQAQPLDLTSVERALNEASSKINALWISFCLLLAYYAISIGSVTHRQLFFNSPIQLPALSVNLPLVGFFIVSPILLLLFHVYVLAQYAALFRKALLFNKAIVTCVRIASDRRLFWRRTDSSMQLFAFTSLKGECEHGDRTIIAVSRTAMLVTIVIAPSLLLVLTHLVFLPYQSEWVSWVHRGTIVLDLLLVMSLWPAQCVELSSANEPDGYWLPRWPFALVAFLVSMFSIGVAVSPAEAIYFATKNKLTEDIFERSQRTHSDVAWHVFSNRLLLQNEVLIDKSKLSQTENTVSVNGRNFLYIQLRGADLRRADFRGSDLSHADFSYARLSDANFSCIGGASADFESVLRATVQSQSPKAGCTRLQFADFAYAQMQGATFAGSIADGATFRIGNLTGARFAAATLNFADFTFAQLTAAFFEKVEAKGATFSGAELHGARLGYSDFRGSELSANFNGAILYALDAQVADFRKANFSLATVGVSEMANTVFGNTFMNKTSVKALRFAPLKDDDVKTIDAVLQKAAGVDDESRSKRRRQNNVGQLNQESFAFWTAGERQSYGEPRYNADLLQFLVELACRSKESPYVARALVHHRFSYPNDPARADRAALSALLRNEKCAGAKELSSDDWRALENPLGG</sequence>
<evidence type="ECO:0000313" key="3">
    <source>
        <dbReference type="Proteomes" id="UP000051380"/>
    </source>
</evidence>
<evidence type="ECO:0000256" key="1">
    <source>
        <dbReference type="SAM" id="Phobius"/>
    </source>
</evidence>
<dbReference type="InterPro" id="IPR051082">
    <property type="entry name" value="Pentapeptide-BTB/POZ_domain"/>
</dbReference>
<dbReference type="Gene3D" id="2.160.20.80">
    <property type="entry name" value="E3 ubiquitin-protein ligase SopA"/>
    <property type="match status" value="2"/>
</dbReference>
<keyword evidence="1" id="KW-0812">Transmembrane</keyword>
<dbReference type="SUPFAM" id="SSF141571">
    <property type="entry name" value="Pentapeptide repeat-like"/>
    <property type="match status" value="1"/>
</dbReference>
<feature type="transmembrane region" description="Helical" evidence="1">
    <location>
        <begin position="67"/>
        <end position="89"/>
    </location>
</feature>
<organism evidence="2 3">
    <name type="scientific">Bradyrhizobium yuanmingense</name>
    <dbReference type="NCBI Taxonomy" id="108015"/>
    <lineage>
        <taxon>Bacteria</taxon>
        <taxon>Pseudomonadati</taxon>
        <taxon>Pseudomonadota</taxon>
        <taxon>Alphaproteobacteria</taxon>
        <taxon>Hyphomicrobiales</taxon>
        <taxon>Nitrobacteraceae</taxon>
        <taxon>Bradyrhizobium</taxon>
    </lineage>
</organism>
<name>A0A0R3BI10_9BRAD</name>
<dbReference type="Pfam" id="PF00805">
    <property type="entry name" value="Pentapeptide"/>
    <property type="match status" value="2"/>
</dbReference>
<dbReference type="PANTHER" id="PTHR14136">
    <property type="entry name" value="BTB_POZ DOMAIN-CONTAINING PROTEIN KCTD9"/>
    <property type="match status" value="1"/>
</dbReference>
<gene>
    <name evidence="2" type="ORF">AOQ72_04990</name>
</gene>
<reference evidence="2 3" key="1">
    <citation type="submission" date="2015-09" db="EMBL/GenBank/DDBJ databases">
        <title>Draft Genome Sequence of the Strain BR 3267 (Bradyrhizobium yuanmingense) recommended as inoculant for cowpea in Brazil.</title>
        <authorList>
            <person name="Simoes-Araujo J.L."/>
            <person name="Zilli J.E."/>
        </authorList>
    </citation>
    <scope>NUCLEOTIDE SEQUENCE [LARGE SCALE GENOMIC DNA]</scope>
    <source>
        <strain evidence="2 3">BR3267</strain>
    </source>
</reference>
<keyword evidence="1" id="KW-1133">Transmembrane helix</keyword>
<evidence type="ECO:0008006" key="4">
    <source>
        <dbReference type="Google" id="ProtNLM"/>
    </source>
</evidence>
<accession>A0A0R3BI10</accession>
<proteinExistence type="predicted"/>
<feature type="transmembrane region" description="Helical" evidence="1">
    <location>
        <begin position="152"/>
        <end position="173"/>
    </location>
</feature>